<feature type="compositionally biased region" description="Polar residues" evidence="1">
    <location>
        <begin position="737"/>
        <end position="747"/>
    </location>
</feature>
<dbReference type="InterPro" id="IPR040976">
    <property type="entry name" value="Pkinase_fungal"/>
</dbReference>
<evidence type="ECO:0000313" key="4">
    <source>
        <dbReference type="Proteomes" id="UP000308197"/>
    </source>
</evidence>
<sequence>MHNKCTVMPYDDFMSQFVPLPSTTRDNRRTTRKLGRTNIFRKIPTPKNENQMYDRIPKALNQSNLCPGYKFVATPGKMDPADPTRQSVDLGMYQTSVAPQRPSNGSHARIDWSNVDIPIECKDAPTDEDPFDDNTPDATPIAEKRKGALGQILSYAELVFRYQQRAHLFIVDFLGDFVRLVRIDHGGLYVTQKFNYKQQGEKVAEFFYRYSRMSAAQRGHDPSAERIPHASPLGLLMKRMAERPKNVDERDYIRAAFDASLDAKWPWWCLDVHVLEKEGTAEERRSVRKFLVGKPHFQAPGVAGRATRGYVALPLTDKGVVEGPFVYLKDAWRVDRQGIEREGAVLQELNSLGIKYVPTLVCHGDIPGQVTKSQDLWKTYHPKEEECPLKRHQHYRLVVKEVGKPLDQFKDGVELVLALACCIDAHQAAHKAGIIHRDISAGNILLWYDAEEGWQGMLNDWELSKRLPADEAALGGRQPDRTGTWQFMSAHALNDRFRAIIVPDELESFFHVLLFFAIRYLPHNCPDSAVGKFLHLYFDDFTDGVGQFNCGQMKYFAMRTRQIDLALLAGGRDKAKAEIKAVEPLRFHMPGSTEEHPIQRIITTILGWLAAYYALDAIQKGGQDSANDTKSSATRKTAEVTRARSAWTKRHDKESADVAGPPTRPITPTAPGERSKSQPPTPPYGDAEKIMTHDAIIALFTHELKQEDWPEDDKGLDKRPKKGYQPPKDPIPDDSKLITQLMETSGGSKRKRKTHPNPSTPKKKRSKT</sequence>
<dbReference type="AlphaFoldDB" id="A0A5C3PXF0"/>
<evidence type="ECO:0000256" key="1">
    <source>
        <dbReference type="SAM" id="MobiDB-lite"/>
    </source>
</evidence>
<dbReference type="Pfam" id="PF17667">
    <property type="entry name" value="Pkinase_fungal"/>
    <property type="match status" value="1"/>
</dbReference>
<proteinExistence type="predicted"/>
<feature type="compositionally biased region" description="Basic and acidic residues" evidence="1">
    <location>
        <begin position="703"/>
        <end position="718"/>
    </location>
</feature>
<evidence type="ECO:0000259" key="2">
    <source>
        <dbReference type="Pfam" id="PF17667"/>
    </source>
</evidence>
<dbReference type="GO" id="GO:0004672">
    <property type="term" value="F:protein kinase activity"/>
    <property type="evidence" value="ECO:0007669"/>
    <property type="project" value="InterPro"/>
</dbReference>
<dbReference type="Gene3D" id="1.10.510.10">
    <property type="entry name" value="Transferase(Phosphotransferase) domain 1"/>
    <property type="match status" value="1"/>
</dbReference>
<dbReference type="InterPro" id="IPR008266">
    <property type="entry name" value="Tyr_kinase_AS"/>
</dbReference>
<dbReference type="Proteomes" id="UP000308197">
    <property type="component" value="Unassembled WGS sequence"/>
</dbReference>
<protein>
    <recommendedName>
        <fullName evidence="2">Fungal-type protein kinase domain-containing protein</fullName>
    </recommendedName>
</protein>
<reference evidence="3 4" key="1">
    <citation type="journal article" date="2019" name="Nat. Ecol. Evol.">
        <title>Megaphylogeny resolves global patterns of mushroom evolution.</title>
        <authorList>
            <person name="Varga T."/>
            <person name="Krizsan K."/>
            <person name="Foldi C."/>
            <person name="Dima B."/>
            <person name="Sanchez-Garcia M."/>
            <person name="Sanchez-Ramirez S."/>
            <person name="Szollosi G.J."/>
            <person name="Szarkandi J.G."/>
            <person name="Papp V."/>
            <person name="Albert L."/>
            <person name="Andreopoulos W."/>
            <person name="Angelini C."/>
            <person name="Antonin V."/>
            <person name="Barry K.W."/>
            <person name="Bougher N.L."/>
            <person name="Buchanan P."/>
            <person name="Buyck B."/>
            <person name="Bense V."/>
            <person name="Catcheside P."/>
            <person name="Chovatia M."/>
            <person name="Cooper J."/>
            <person name="Damon W."/>
            <person name="Desjardin D."/>
            <person name="Finy P."/>
            <person name="Geml J."/>
            <person name="Haridas S."/>
            <person name="Hughes K."/>
            <person name="Justo A."/>
            <person name="Karasinski D."/>
            <person name="Kautmanova I."/>
            <person name="Kiss B."/>
            <person name="Kocsube S."/>
            <person name="Kotiranta H."/>
            <person name="LaButti K.M."/>
            <person name="Lechner B.E."/>
            <person name="Liimatainen K."/>
            <person name="Lipzen A."/>
            <person name="Lukacs Z."/>
            <person name="Mihaltcheva S."/>
            <person name="Morgado L.N."/>
            <person name="Niskanen T."/>
            <person name="Noordeloos M.E."/>
            <person name="Ohm R.A."/>
            <person name="Ortiz-Santana B."/>
            <person name="Ovrebo C."/>
            <person name="Racz N."/>
            <person name="Riley R."/>
            <person name="Savchenko A."/>
            <person name="Shiryaev A."/>
            <person name="Soop K."/>
            <person name="Spirin V."/>
            <person name="Szebenyi C."/>
            <person name="Tomsovsky M."/>
            <person name="Tulloss R.E."/>
            <person name="Uehling J."/>
            <person name="Grigoriev I.V."/>
            <person name="Vagvolgyi C."/>
            <person name="Papp T."/>
            <person name="Martin F.M."/>
            <person name="Miettinen O."/>
            <person name="Hibbett D.S."/>
            <person name="Nagy L.G."/>
        </authorList>
    </citation>
    <scope>NUCLEOTIDE SEQUENCE [LARGE SCALE GENOMIC DNA]</scope>
    <source>
        <strain evidence="3 4">HHB13444</strain>
    </source>
</reference>
<feature type="compositionally biased region" description="Polar residues" evidence="1">
    <location>
        <begin position="622"/>
        <end position="635"/>
    </location>
</feature>
<dbReference type="InterPro" id="IPR011009">
    <property type="entry name" value="Kinase-like_dom_sf"/>
</dbReference>
<dbReference type="SUPFAM" id="SSF56112">
    <property type="entry name" value="Protein kinase-like (PK-like)"/>
    <property type="match status" value="1"/>
</dbReference>
<feature type="region of interest" description="Disordered" evidence="1">
    <location>
        <begin position="622"/>
        <end position="687"/>
    </location>
</feature>
<name>A0A5C3PXF0_9APHY</name>
<accession>A0A5C3PXF0</accession>
<feature type="region of interest" description="Disordered" evidence="1">
    <location>
        <begin position="703"/>
        <end position="768"/>
    </location>
</feature>
<dbReference type="PANTHER" id="PTHR38248">
    <property type="entry name" value="FUNK1 6"/>
    <property type="match status" value="1"/>
</dbReference>
<feature type="compositionally biased region" description="Basic residues" evidence="1">
    <location>
        <begin position="748"/>
        <end position="768"/>
    </location>
</feature>
<dbReference type="InParanoid" id="A0A5C3PXF0"/>
<feature type="domain" description="Fungal-type protein kinase" evidence="2">
    <location>
        <begin position="142"/>
        <end position="515"/>
    </location>
</feature>
<gene>
    <name evidence="3" type="ORF">K466DRAFT_649312</name>
</gene>
<dbReference type="EMBL" id="ML210968">
    <property type="protein sequence ID" value="TFK94524.1"/>
    <property type="molecule type" value="Genomic_DNA"/>
</dbReference>
<keyword evidence="4" id="KW-1185">Reference proteome</keyword>
<dbReference type="PANTHER" id="PTHR38248:SF2">
    <property type="entry name" value="FUNK1 11"/>
    <property type="match status" value="1"/>
</dbReference>
<organism evidence="3 4">
    <name type="scientific">Polyporus arcularius HHB13444</name>
    <dbReference type="NCBI Taxonomy" id="1314778"/>
    <lineage>
        <taxon>Eukaryota</taxon>
        <taxon>Fungi</taxon>
        <taxon>Dikarya</taxon>
        <taxon>Basidiomycota</taxon>
        <taxon>Agaricomycotina</taxon>
        <taxon>Agaricomycetes</taxon>
        <taxon>Polyporales</taxon>
        <taxon>Polyporaceae</taxon>
        <taxon>Polyporus</taxon>
    </lineage>
</organism>
<evidence type="ECO:0000313" key="3">
    <source>
        <dbReference type="EMBL" id="TFK94524.1"/>
    </source>
</evidence>
<dbReference type="PROSITE" id="PS00109">
    <property type="entry name" value="PROTEIN_KINASE_TYR"/>
    <property type="match status" value="1"/>
</dbReference>